<sequence>MSLASAALLSPPVLCFGLGALACALRSNLRVPAPVFEAVSIYLLLAIGLKGGAELAETRWVDFAAPAGAALALGLFIPLWCFLALRQAAGFSVADAASLAAHYGSVSAVTFIAVVSYLAQAGIPHEGFMTAILALMEAPAIVVALLLARMVRDGSEDRSGAATADIAQPSLGAALREVVSSKSFLLLVGGLAIGGVIGKAGMAPVQPFFGDLFLGFLCLFLLELGIVAAEKADEAWKAGGRLLAFAIAAPLVNGALGLLTGAAAGLSEGGAIILATLAASASYIAAPAAVRLALPQANAAYALAASLAVTFPLNVVIGIPLYAALAGLIYR</sequence>
<dbReference type="STRING" id="177413.SAMN05660859_1534"/>
<proteinExistence type="predicted"/>
<feature type="transmembrane region" description="Helical" evidence="1">
    <location>
        <begin position="242"/>
        <end position="266"/>
    </location>
</feature>
<feature type="transmembrane region" description="Helical" evidence="1">
    <location>
        <begin position="63"/>
        <end position="85"/>
    </location>
</feature>
<dbReference type="AlphaFoldDB" id="A0A1G4RC60"/>
<dbReference type="RefSeq" id="WP_091437538.1">
    <property type="nucleotide sequence ID" value="NZ_FMTP01000002.1"/>
</dbReference>
<accession>A0A1G4RC60</accession>
<reference evidence="3" key="1">
    <citation type="submission" date="2016-10" db="EMBL/GenBank/DDBJ databases">
        <authorList>
            <person name="Varghese N."/>
            <person name="Submissions S."/>
        </authorList>
    </citation>
    <scope>NUCLEOTIDE SEQUENCE [LARGE SCALE GENOMIC DNA]</scope>
    <source>
        <strain evidence="3">CGMCC 1.1761</strain>
    </source>
</reference>
<evidence type="ECO:0000256" key="1">
    <source>
        <dbReference type="SAM" id="Phobius"/>
    </source>
</evidence>
<organism evidence="2 3">
    <name type="scientific">Ancylobacter rudongensis</name>
    <dbReference type="NCBI Taxonomy" id="177413"/>
    <lineage>
        <taxon>Bacteria</taxon>
        <taxon>Pseudomonadati</taxon>
        <taxon>Pseudomonadota</taxon>
        <taxon>Alphaproteobacteria</taxon>
        <taxon>Hyphomicrobiales</taxon>
        <taxon>Xanthobacteraceae</taxon>
        <taxon>Ancylobacter</taxon>
    </lineage>
</organism>
<feature type="transmembrane region" description="Helical" evidence="1">
    <location>
        <begin position="131"/>
        <end position="148"/>
    </location>
</feature>
<evidence type="ECO:0000313" key="3">
    <source>
        <dbReference type="Proteomes" id="UP000198889"/>
    </source>
</evidence>
<keyword evidence="3" id="KW-1185">Reference proteome</keyword>
<dbReference type="Proteomes" id="UP000198889">
    <property type="component" value="Unassembled WGS sequence"/>
</dbReference>
<feature type="transmembrane region" description="Helical" evidence="1">
    <location>
        <begin position="272"/>
        <end position="294"/>
    </location>
</feature>
<gene>
    <name evidence="2" type="ORF">SAMN05660859_1534</name>
</gene>
<dbReference type="PANTHER" id="PTHR40400">
    <property type="entry name" value="SLR1512 PROTEIN"/>
    <property type="match status" value="1"/>
</dbReference>
<protein>
    <recommendedName>
        <fullName evidence="4">Sodium-dependent bicarbonate transport family permease</fullName>
    </recommendedName>
</protein>
<feature type="transmembrane region" description="Helical" evidence="1">
    <location>
        <begin position="97"/>
        <end position="119"/>
    </location>
</feature>
<dbReference type="EMBL" id="FMTP01000002">
    <property type="protein sequence ID" value="SCW54326.1"/>
    <property type="molecule type" value="Genomic_DNA"/>
</dbReference>
<keyword evidence="1" id="KW-0812">Transmembrane</keyword>
<dbReference type="Pfam" id="PF05982">
    <property type="entry name" value="Sbt_1"/>
    <property type="match status" value="1"/>
</dbReference>
<evidence type="ECO:0008006" key="4">
    <source>
        <dbReference type="Google" id="ProtNLM"/>
    </source>
</evidence>
<dbReference type="InterPro" id="IPR010293">
    <property type="entry name" value="Sbt_1"/>
</dbReference>
<feature type="transmembrane region" description="Helical" evidence="1">
    <location>
        <begin position="184"/>
        <end position="202"/>
    </location>
</feature>
<keyword evidence="1" id="KW-1133">Transmembrane helix</keyword>
<keyword evidence="1" id="KW-0472">Membrane</keyword>
<dbReference type="PANTHER" id="PTHR40400:SF1">
    <property type="entry name" value="SLR1512 PROTEIN"/>
    <property type="match status" value="1"/>
</dbReference>
<feature type="transmembrane region" description="Helical" evidence="1">
    <location>
        <begin position="208"/>
        <end position="230"/>
    </location>
</feature>
<feature type="transmembrane region" description="Helical" evidence="1">
    <location>
        <begin position="301"/>
        <end position="330"/>
    </location>
</feature>
<evidence type="ECO:0000313" key="2">
    <source>
        <dbReference type="EMBL" id="SCW54326.1"/>
    </source>
</evidence>
<name>A0A1G4RC60_9HYPH</name>